<proteinExistence type="predicted"/>
<sequence>MNQYIRKLLVQLLVLGLVCLGFALNVGAQATVNLNTHTPAISPPNADLSIRWFKDNSPQMGGTLLTPAQVAAAPAGVYYVSYYSTSKDCYSPASKLVVATNTCPGTSVDLRTHTSGTPPSGSTQKWYKDAALTMEYDATVPVGASATYYTAYVDTATGCQSPASIVVVAISTCTINVTNSCPITTVNLNTAPEFGSPTNQPGSTTRTFHSGPIASDANKLSGTAVTAAGAGTYYVAYYDAVGGCYSPTTKVVVTITDCFCYKPVVTDANTYTSLQGITSLARTGAQYNTLITDKQSAWTILEAKTKGFVINRVTFNVSGNPVGIAPANFVEGMMVYDTTNNCLKLYTSVDGGTTFAWYCLTTQTCPTN</sequence>
<dbReference type="EMBL" id="SJCY01000023">
    <property type="protein sequence ID" value="TDG34786.1"/>
    <property type="molecule type" value="Genomic_DNA"/>
</dbReference>
<reference evidence="2 3" key="1">
    <citation type="submission" date="2019-02" db="EMBL/GenBank/DDBJ databases">
        <title>Pedobacter sp. nov., a novel speices isolated from soil of pinguins habitat in Antarcitica.</title>
        <authorList>
            <person name="He R.-H."/>
        </authorList>
    </citation>
    <scope>NUCLEOTIDE SEQUENCE [LARGE SCALE GENOMIC DNA]</scope>
    <source>
        <strain evidence="2 3">E01020</strain>
    </source>
</reference>
<evidence type="ECO:0000313" key="3">
    <source>
        <dbReference type="Proteomes" id="UP000295668"/>
    </source>
</evidence>
<name>A0A4R5MHL1_9SPHI</name>
<keyword evidence="3" id="KW-1185">Reference proteome</keyword>
<protein>
    <recommendedName>
        <fullName evidence="4">Ig-like domain-containing protein</fullName>
    </recommendedName>
</protein>
<organism evidence="2 3">
    <name type="scientific">Pedobacter changchengzhani</name>
    <dbReference type="NCBI Taxonomy" id="2529274"/>
    <lineage>
        <taxon>Bacteria</taxon>
        <taxon>Pseudomonadati</taxon>
        <taxon>Bacteroidota</taxon>
        <taxon>Sphingobacteriia</taxon>
        <taxon>Sphingobacteriales</taxon>
        <taxon>Sphingobacteriaceae</taxon>
        <taxon>Pedobacter</taxon>
    </lineage>
</organism>
<dbReference type="AlphaFoldDB" id="A0A4R5MHL1"/>
<dbReference type="Proteomes" id="UP000295668">
    <property type="component" value="Unassembled WGS sequence"/>
</dbReference>
<dbReference type="OrthoDB" id="9805017at2"/>
<comment type="caution">
    <text evidence="2">The sequence shown here is derived from an EMBL/GenBank/DDBJ whole genome shotgun (WGS) entry which is preliminary data.</text>
</comment>
<dbReference type="RefSeq" id="WP_133263890.1">
    <property type="nucleotide sequence ID" value="NZ_SJCY01000023.1"/>
</dbReference>
<evidence type="ECO:0000313" key="2">
    <source>
        <dbReference type="EMBL" id="TDG34786.1"/>
    </source>
</evidence>
<gene>
    <name evidence="2" type="ORF">EZJ43_16840</name>
</gene>
<feature type="region of interest" description="Disordered" evidence="1">
    <location>
        <begin position="192"/>
        <end position="211"/>
    </location>
</feature>
<feature type="compositionally biased region" description="Polar residues" evidence="1">
    <location>
        <begin position="192"/>
        <end position="208"/>
    </location>
</feature>
<evidence type="ECO:0008006" key="4">
    <source>
        <dbReference type="Google" id="ProtNLM"/>
    </source>
</evidence>
<evidence type="ECO:0000256" key="1">
    <source>
        <dbReference type="SAM" id="MobiDB-lite"/>
    </source>
</evidence>
<accession>A0A4R5MHL1</accession>